<sequence>MIAKVIKAVDSLNSIGIAYNNLKPENIYVTSYTAKQMTEIKLIDAKAVGNLITTIFYDENNNARLGFENLKTIADVMRSDEYGLIAQPIPFDN</sequence>
<dbReference type="PROSITE" id="PS50011">
    <property type="entry name" value="PROTEIN_KINASE_DOM"/>
    <property type="match status" value="1"/>
</dbReference>
<keyword evidence="3" id="KW-1185">Reference proteome</keyword>
<dbReference type="EMBL" id="KZ990400">
    <property type="protein sequence ID" value="RKP24173.1"/>
    <property type="molecule type" value="Genomic_DNA"/>
</dbReference>
<dbReference type="Gene3D" id="1.10.510.10">
    <property type="entry name" value="Transferase(Phosphotransferase) domain 1"/>
    <property type="match status" value="1"/>
</dbReference>
<organism evidence="2 3">
    <name type="scientific">Syncephalis pseudoplumigaleata</name>
    <dbReference type="NCBI Taxonomy" id="1712513"/>
    <lineage>
        <taxon>Eukaryota</taxon>
        <taxon>Fungi</taxon>
        <taxon>Fungi incertae sedis</taxon>
        <taxon>Zoopagomycota</taxon>
        <taxon>Zoopagomycotina</taxon>
        <taxon>Zoopagomycetes</taxon>
        <taxon>Zoopagales</taxon>
        <taxon>Piptocephalidaceae</taxon>
        <taxon>Syncephalis</taxon>
    </lineage>
</organism>
<reference evidence="3" key="1">
    <citation type="journal article" date="2018" name="Nat. Microbiol.">
        <title>Leveraging single-cell genomics to expand the fungal tree of life.</title>
        <authorList>
            <person name="Ahrendt S.R."/>
            <person name="Quandt C.A."/>
            <person name="Ciobanu D."/>
            <person name="Clum A."/>
            <person name="Salamov A."/>
            <person name="Andreopoulos B."/>
            <person name="Cheng J.F."/>
            <person name="Woyke T."/>
            <person name="Pelin A."/>
            <person name="Henrissat B."/>
            <person name="Reynolds N.K."/>
            <person name="Benny G.L."/>
            <person name="Smith M.E."/>
            <person name="James T.Y."/>
            <person name="Grigoriev I.V."/>
        </authorList>
    </citation>
    <scope>NUCLEOTIDE SEQUENCE [LARGE SCALE GENOMIC DNA]</scope>
    <source>
        <strain evidence="3">Benny S71-1</strain>
    </source>
</reference>
<protein>
    <recommendedName>
        <fullName evidence="1">Protein kinase domain-containing protein</fullName>
    </recommendedName>
</protein>
<dbReference type="Proteomes" id="UP000278143">
    <property type="component" value="Unassembled WGS sequence"/>
</dbReference>
<accession>A0A4P9YVS6</accession>
<evidence type="ECO:0000313" key="3">
    <source>
        <dbReference type="Proteomes" id="UP000278143"/>
    </source>
</evidence>
<evidence type="ECO:0000313" key="2">
    <source>
        <dbReference type="EMBL" id="RKP24173.1"/>
    </source>
</evidence>
<feature type="domain" description="Protein kinase" evidence="1">
    <location>
        <begin position="1"/>
        <end position="93"/>
    </location>
</feature>
<proteinExistence type="predicted"/>
<evidence type="ECO:0000259" key="1">
    <source>
        <dbReference type="PROSITE" id="PS50011"/>
    </source>
</evidence>
<dbReference type="AlphaFoldDB" id="A0A4P9YVS6"/>
<dbReference type="InterPro" id="IPR000719">
    <property type="entry name" value="Prot_kinase_dom"/>
</dbReference>
<gene>
    <name evidence="2" type="ORF">SYNPS1DRAFT_23735</name>
</gene>
<dbReference type="InterPro" id="IPR011009">
    <property type="entry name" value="Kinase-like_dom_sf"/>
</dbReference>
<dbReference type="GO" id="GO:0004672">
    <property type="term" value="F:protein kinase activity"/>
    <property type="evidence" value="ECO:0007669"/>
    <property type="project" value="InterPro"/>
</dbReference>
<dbReference type="GO" id="GO:0005524">
    <property type="term" value="F:ATP binding"/>
    <property type="evidence" value="ECO:0007669"/>
    <property type="project" value="InterPro"/>
</dbReference>
<dbReference type="SUPFAM" id="SSF56112">
    <property type="entry name" value="Protein kinase-like (PK-like)"/>
    <property type="match status" value="1"/>
</dbReference>
<name>A0A4P9YVS6_9FUNG</name>